<name>A0A642V986_9ASCO</name>
<dbReference type="InterPro" id="IPR029044">
    <property type="entry name" value="Nucleotide-diphossugar_trans"/>
</dbReference>
<accession>A0A642V986</accession>
<reference evidence="7" key="1">
    <citation type="journal article" date="2019" name="G3 (Bethesda)">
        <title>Genome Assemblies of Two Rare Opportunistic Yeast Pathogens: Diutina rugosa (syn. Candida rugosa) and Trichomonascus ciferrii (syn. Candida ciferrii).</title>
        <authorList>
            <person name="Mixao V."/>
            <person name="Saus E."/>
            <person name="Hansen A.P."/>
            <person name="Lass-Florl C."/>
            <person name="Gabaldon T."/>
        </authorList>
    </citation>
    <scope>NUCLEOTIDE SEQUENCE</scope>
    <source>
        <strain evidence="7">CBS 4856</strain>
    </source>
</reference>
<dbReference type="VEuPathDB" id="FungiDB:TRICI_001158"/>
<dbReference type="OrthoDB" id="285674at2759"/>
<dbReference type="Gene3D" id="3.90.550.10">
    <property type="entry name" value="Spore Coat Polysaccharide Biosynthesis Protein SpsA, Chain A"/>
    <property type="match status" value="1"/>
</dbReference>
<evidence type="ECO:0000313" key="7">
    <source>
        <dbReference type="EMBL" id="KAA8916700.1"/>
    </source>
</evidence>
<dbReference type="InterPro" id="IPR005835">
    <property type="entry name" value="NTP_transferase_dom"/>
</dbReference>
<dbReference type="EC" id="2.7.7.13" evidence="3"/>
<dbReference type="Gene3D" id="2.160.10.10">
    <property type="entry name" value="Hexapeptide repeat proteins"/>
    <property type="match status" value="1"/>
</dbReference>
<keyword evidence="8" id="KW-1185">Reference proteome</keyword>
<comment type="caution">
    <text evidence="7">The sequence shown here is derived from an EMBL/GenBank/DDBJ whole genome shotgun (WGS) entry which is preliminary data.</text>
</comment>
<evidence type="ECO:0000256" key="4">
    <source>
        <dbReference type="ARBA" id="ARBA00047343"/>
    </source>
</evidence>
<dbReference type="InterPro" id="IPR050486">
    <property type="entry name" value="Mannose-1P_guanyltransferase"/>
</dbReference>
<dbReference type="EMBL" id="SWFS01000088">
    <property type="protein sequence ID" value="KAA8916700.1"/>
    <property type="molecule type" value="Genomic_DNA"/>
</dbReference>
<dbReference type="InterPro" id="IPR018357">
    <property type="entry name" value="Hexapep_transf_CS"/>
</dbReference>
<gene>
    <name evidence="7" type="ORF">TRICI_001158</name>
</gene>
<dbReference type="Pfam" id="PF00483">
    <property type="entry name" value="NTP_transferase"/>
    <property type="match status" value="1"/>
</dbReference>
<comment type="catalytic activity">
    <reaction evidence="4">
        <text>alpha-D-mannose 1-phosphate + GTP + H(+) = GDP-alpha-D-mannose + diphosphate</text>
        <dbReference type="Rhea" id="RHEA:15229"/>
        <dbReference type="ChEBI" id="CHEBI:15378"/>
        <dbReference type="ChEBI" id="CHEBI:33019"/>
        <dbReference type="ChEBI" id="CHEBI:37565"/>
        <dbReference type="ChEBI" id="CHEBI:57527"/>
        <dbReference type="ChEBI" id="CHEBI:58409"/>
        <dbReference type="EC" id="2.7.7.13"/>
    </reaction>
</comment>
<dbReference type="AlphaFoldDB" id="A0A642V986"/>
<dbReference type="SUPFAM" id="SSF53448">
    <property type="entry name" value="Nucleotide-diphospho-sugar transferases"/>
    <property type="match status" value="1"/>
</dbReference>
<evidence type="ECO:0000256" key="3">
    <source>
        <dbReference type="ARBA" id="ARBA00012387"/>
    </source>
</evidence>
<evidence type="ECO:0000259" key="5">
    <source>
        <dbReference type="Pfam" id="PF00483"/>
    </source>
</evidence>
<dbReference type="CDD" id="cd06428">
    <property type="entry name" value="M1P_guanylylT_A_like_N"/>
    <property type="match status" value="1"/>
</dbReference>
<evidence type="ECO:0000256" key="1">
    <source>
        <dbReference type="ARBA" id="ARBA00004823"/>
    </source>
</evidence>
<evidence type="ECO:0000259" key="6">
    <source>
        <dbReference type="Pfam" id="PF25087"/>
    </source>
</evidence>
<sequence>MASKALILVGGGTRGTRFRPLSLDIPKVLFPVAGKPLLAHSVDAVAQDPNMKEIILVGFYEDHVFKDFIAETNKKYPNLNIKYLREYKAMGTAGGLYHFRDVILKGNPSKFFVIHADVCSSFPLEQINKLFEEKNARAVILGTRVPQKIASNFGAIVADENQKVIHYVEKPESHISTLINAGVYLFDKSLFDVIAQARAERDELLKNEYYAEDVDEDVLRLEQDILSKMAQEDGFYVCETKDFWRQIKEAGSALPANTLYLQQLFQADPKAPGLAQPSATIVPPVFIDPTATVDPTAKLGPNVSIGPNAKIGKGVRIKNAIVLNNVEVKHDACVMHSILSNGSKVGAWARVEGSPTDLTSYSSSIIKDGVRVQTVSILASSVVVADEVHVKNTVVLPHKEIKDDVKNEVIM</sequence>
<feature type="domain" description="Nucleotidyl transferase" evidence="5">
    <location>
        <begin position="4"/>
        <end position="201"/>
    </location>
</feature>
<comment type="similarity">
    <text evidence="2">Belongs to the transferase hexapeptide repeat family.</text>
</comment>
<dbReference type="GO" id="GO:0004475">
    <property type="term" value="F:mannose-1-phosphate guanylyltransferase (GTP) activity"/>
    <property type="evidence" value="ECO:0007669"/>
    <property type="project" value="UniProtKB-EC"/>
</dbReference>
<organism evidence="7 8">
    <name type="scientific">Trichomonascus ciferrii</name>
    <dbReference type="NCBI Taxonomy" id="44093"/>
    <lineage>
        <taxon>Eukaryota</taxon>
        <taxon>Fungi</taxon>
        <taxon>Dikarya</taxon>
        <taxon>Ascomycota</taxon>
        <taxon>Saccharomycotina</taxon>
        <taxon>Dipodascomycetes</taxon>
        <taxon>Dipodascales</taxon>
        <taxon>Trichomonascaceae</taxon>
        <taxon>Trichomonascus</taxon>
        <taxon>Trichomonascus ciferrii complex</taxon>
    </lineage>
</organism>
<evidence type="ECO:0000313" key="8">
    <source>
        <dbReference type="Proteomes" id="UP000761534"/>
    </source>
</evidence>
<dbReference type="PROSITE" id="PS00101">
    <property type="entry name" value="HEXAPEP_TRANSFERASES"/>
    <property type="match status" value="2"/>
</dbReference>
<evidence type="ECO:0000256" key="2">
    <source>
        <dbReference type="ARBA" id="ARBA00007274"/>
    </source>
</evidence>
<feature type="domain" description="Mannose-1-phosphate guanyltransferase C-terminal" evidence="6">
    <location>
        <begin position="281"/>
        <end position="409"/>
    </location>
</feature>
<dbReference type="Pfam" id="PF25087">
    <property type="entry name" value="GMPPB_C"/>
    <property type="match status" value="1"/>
</dbReference>
<dbReference type="PANTHER" id="PTHR22572">
    <property type="entry name" value="SUGAR-1-PHOSPHATE GUANYL TRANSFERASE"/>
    <property type="match status" value="1"/>
</dbReference>
<protein>
    <recommendedName>
        <fullName evidence="3">mannose-1-phosphate guanylyltransferase</fullName>
        <ecNumber evidence="3">2.7.7.13</ecNumber>
    </recommendedName>
</protein>
<proteinExistence type="inferred from homology"/>
<dbReference type="InterPro" id="IPR056729">
    <property type="entry name" value="GMPPB_C"/>
</dbReference>
<comment type="pathway">
    <text evidence="1">Nucleotide-sugar biosynthesis; GDP-alpha-D-mannose biosynthesis; GDP-alpha-D-mannose from alpha-D-mannose 1-phosphate (GTP route): step 1/1.</text>
</comment>
<dbReference type="Proteomes" id="UP000761534">
    <property type="component" value="Unassembled WGS sequence"/>
</dbReference>